<protein>
    <submittedName>
        <fullName evidence="7">Envelope protein UL78</fullName>
    </submittedName>
</protein>
<keyword evidence="2 5" id="KW-0812">Transmembrane</keyword>
<evidence type="ECO:0000313" key="8">
    <source>
        <dbReference type="Proteomes" id="UP000148714"/>
    </source>
</evidence>
<reference evidence="7 8" key="1">
    <citation type="journal article" date="2015" name="J. Virol.">
        <title>High-throughput analysis of human cytomegalovirus genome diversity highlights the widespread occurrence of gene-disrupting mutations and pervasive recombination.</title>
        <authorList>
            <person name="Sijmons S."/>
            <person name="Thys K."/>
            <person name="Mbong Ngwese M."/>
            <person name="Van Damme E."/>
            <person name="Dvorak J."/>
            <person name="Van Loock M."/>
            <person name="Li G."/>
            <person name="Tachezy R."/>
            <person name="Busson L."/>
            <person name="Aerssens J."/>
            <person name="Van Ranst M."/>
            <person name="Maes P."/>
        </authorList>
    </citation>
    <scope>NUCLEOTIDE SEQUENCE [LARGE SCALE GENOMIC DNA]</scope>
    <source>
        <strain evidence="7">BE/4/2010</strain>
    </source>
</reference>
<accession>A0A0G2ULW1</accession>
<evidence type="ECO:0000313" key="7">
    <source>
        <dbReference type="EMBL" id="AKI23504.1"/>
    </source>
</evidence>
<dbReference type="InterPro" id="IPR057757">
    <property type="entry name" value="UL78-like"/>
</dbReference>
<dbReference type="PROSITE" id="PS50262">
    <property type="entry name" value="G_PROTEIN_RECEP_F1_2"/>
    <property type="match status" value="1"/>
</dbReference>
<feature type="transmembrane region" description="Helical" evidence="5">
    <location>
        <begin position="42"/>
        <end position="65"/>
    </location>
</feature>
<feature type="transmembrane region" description="Helical" evidence="5">
    <location>
        <begin position="202"/>
        <end position="222"/>
    </location>
</feature>
<evidence type="ECO:0000256" key="3">
    <source>
        <dbReference type="ARBA" id="ARBA00022989"/>
    </source>
</evidence>
<evidence type="ECO:0000256" key="2">
    <source>
        <dbReference type="ARBA" id="ARBA00022692"/>
    </source>
</evidence>
<evidence type="ECO:0000259" key="6">
    <source>
        <dbReference type="PROSITE" id="PS50262"/>
    </source>
</evidence>
<feature type="transmembrane region" description="Helical" evidence="5">
    <location>
        <begin position="278"/>
        <end position="299"/>
    </location>
</feature>
<evidence type="ECO:0000256" key="1">
    <source>
        <dbReference type="ARBA" id="ARBA00004370"/>
    </source>
</evidence>
<gene>
    <name evidence="7" type="primary">UL78</name>
</gene>
<feature type="transmembrane region" description="Helical" evidence="5">
    <location>
        <begin position="111"/>
        <end position="132"/>
    </location>
</feature>
<name>A0A0G2ULW1_HCMV</name>
<proteinExistence type="predicted"/>
<keyword evidence="3 5" id="KW-1133">Transmembrane helix</keyword>
<feature type="domain" description="G-protein coupled receptors family 1 profile" evidence="6">
    <location>
        <begin position="53"/>
        <end position="295"/>
    </location>
</feature>
<sequence>MSPSAEKTTSVTDSIMLAIVNFKYMGPFEGYSMSADRAASDLLIGMFGSVSLVNLLTIIGCLWVLRVTRPPVSVMIFTWNLVLSQFFSIVATMLSKGIMLRGALNLSLCRLVLFVDDVGLYSTALFFLFLILDRLSAISYGRDLWHHETRENAGVALYAVAFAWVLSIVAAVPTAATGSLDYRWLGCQIPIQYAAVDLTIKMWFLLGAPMIAVLANVVELAYSDRRDHVWSYVGRVCTFYVTCLMLFVPYYCFRVLRGVLQPASAAGTGFGIMDYVELATRTLLTMRLGILPLFIIAFFSREPTKDLDDSFDYLVERCHQSCHGHFVRRLVQALKRAMYSVELAVCYFSTSVRDVAESVKKSSSRCYADATSAAVVVTTTTSEKATLVEHAEGMVSEMCLGTTIDVSAESSSVLCTDGENTVASDATAKTPSRPTRR</sequence>
<feature type="transmembrane region" description="Helical" evidence="5">
    <location>
        <begin position="229"/>
        <end position="251"/>
    </location>
</feature>
<evidence type="ECO:0000256" key="5">
    <source>
        <dbReference type="SAM" id="Phobius"/>
    </source>
</evidence>
<feature type="transmembrane region" description="Helical" evidence="5">
    <location>
        <begin position="77"/>
        <end position="99"/>
    </location>
</feature>
<dbReference type="Gene3D" id="1.20.1070.10">
    <property type="entry name" value="Rhodopsin 7-helix transmembrane proteins"/>
    <property type="match status" value="1"/>
</dbReference>
<evidence type="ECO:0000256" key="4">
    <source>
        <dbReference type="ARBA" id="ARBA00023136"/>
    </source>
</evidence>
<dbReference type="GO" id="GO:0019031">
    <property type="term" value="C:viral envelope"/>
    <property type="evidence" value="ECO:0007669"/>
    <property type="project" value="UniProtKB-KW"/>
</dbReference>
<comment type="subcellular location">
    <subcellularLocation>
        <location evidence="1">Membrane</location>
    </subcellularLocation>
</comment>
<feature type="transmembrane region" description="Helical" evidence="5">
    <location>
        <begin position="153"/>
        <end position="176"/>
    </location>
</feature>
<dbReference type="GO" id="GO:0016020">
    <property type="term" value="C:membrane"/>
    <property type="evidence" value="ECO:0007669"/>
    <property type="project" value="UniProtKB-SubCell"/>
</dbReference>
<dbReference type="InterPro" id="IPR017452">
    <property type="entry name" value="GPCR_Rhodpsn_7TM"/>
</dbReference>
<dbReference type="SUPFAM" id="SSF81321">
    <property type="entry name" value="Family A G protein-coupled receptor-like"/>
    <property type="match status" value="1"/>
</dbReference>
<organismHost>
    <name type="scientific">Homo sapiens</name>
    <name type="common">Human</name>
    <dbReference type="NCBI Taxonomy" id="9606"/>
</organismHost>
<keyword evidence="7" id="KW-0261">Viral envelope protein</keyword>
<keyword evidence="7" id="KW-0946">Virion</keyword>
<dbReference type="Pfam" id="PF25707">
    <property type="entry name" value="UL78"/>
    <property type="match status" value="1"/>
</dbReference>
<dbReference type="Proteomes" id="UP000148714">
    <property type="component" value="Segment"/>
</dbReference>
<organism evidence="7 8">
    <name type="scientific">Human cytomegalovirus</name>
    <name type="common">HHV-5</name>
    <name type="synonym">Human herpesvirus 5</name>
    <dbReference type="NCBI Taxonomy" id="10359"/>
    <lineage>
        <taxon>Viruses</taxon>
        <taxon>Duplodnaviria</taxon>
        <taxon>Heunggongvirae</taxon>
        <taxon>Peploviricota</taxon>
        <taxon>Herviviricetes</taxon>
        <taxon>Herpesvirales</taxon>
        <taxon>Orthoherpesviridae</taxon>
        <taxon>Betaherpesvirinae</taxon>
        <taxon>Cytomegalovirus</taxon>
        <taxon>Cytomegalovirus humanbeta5</taxon>
    </lineage>
</organism>
<dbReference type="EMBL" id="KP745728">
    <property type="protein sequence ID" value="AKI23504.1"/>
    <property type="molecule type" value="Genomic_DNA"/>
</dbReference>
<keyword evidence="4 5" id="KW-0472">Membrane</keyword>